<evidence type="ECO:0000256" key="3">
    <source>
        <dbReference type="ARBA" id="ARBA00004709"/>
    </source>
</evidence>
<evidence type="ECO:0000259" key="8">
    <source>
        <dbReference type="Pfam" id="PF02542"/>
    </source>
</evidence>
<dbReference type="InterPro" id="IPR003526">
    <property type="entry name" value="MECDP_synthase"/>
</dbReference>
<comment type="cofactor">
    <cofactor evidence="2">
        <name>a divalent metal cation</name>
        <dbReference type="ChEBI" id="CHEBI:60240"/>
    </cofactor>
</comment>
<evidence type="ECO:0000256" key="1">
    <source>
        <dbReference type="ARBA" id="ARBA00000200"/>
    </source>
</evidence>
<evidence type="ECO:0000313" key="10">
    <source>
        <dbReference type="Proteomes" id="UP001165082"/>
    </source>
</evidence>
<evidence type="ECO:0000256" key="7">
    <source>
        <dbReference type="ARBA" id="ARBA00023239"/>
    </source>
</evidence>
<proteinExistence type="predicted"/>
<evidence type="ECO:0000256" key="6">
    <source>
        <dbReference type="ARBA" id="ARBA00023229"/>
    </source>
</evidence>
<dbReference type="Pfam" id="PF02542">
    <property type="entry name" value="YgbB"/>
    <property type="match status" value="1"/>
</dbReference>
<dbReference type="SUPFAM" id="SSF69765">
    <property type="entry name" value="IpsF-like"/>
    <property type="match status" value="1"/>
</dbReference>
<keyword evidence="5" id="KW-0479">Metal-binding</keyword>
<keyword evidence="10" id="KW-1185">Reference proteome</keyword>
<reference evidence="9" key="1">
    <citation type="submission" date="2022-07" db="EMBL/GenBank/DDBJ databases">
        <title>Genome analysis of Parmales, a sister group of diatoms, reveals the evolutionary specialization of diatoms from phago-mixotrophs to photoautotrophs.</title>
        <authorList>
            <person name="Ban H."/>
            <person name="Sato S."/>
            <person name="Yoshikawa S."/>
            <person name="Kazumasa Y."/>
            <person name="Nakamura Y."/>
            <person name="Ichinomiya M."/>
            <person name="Saitoh K."/>
            <person name="Sato N."/>
            <person name="Blanc-Mathieu R."/>
            <person name="Endo H."/>
            <person name="Kuwata A."/>
            <person name="Ogata H."/>
        </authorList>
    </citation>
    <scope>NUCLEOTIDE SEQUENCE</scope>
</reference>
<dbReference type="GO" id="GO:0046872">
    <property type="term" value="F:metal ion binding"/>
    <property type="evidence" value="ECO:0007669"/>
    <property type="project" value="UniProtKB-KW"/>
</dbReference>
<evidence type="ECO:0000256" key="5">
    <source>
        <dbReference type="ARBA" id="ARBA00022723"/>
    </source>
</evidence>
<dbReference type="OrthoDB" id="2015434at2759"/>
<sequence length="125" mass="13634">MSPITKAGQPLIIGGVEITHSPLKWLDVEGEFGEKGATVESILGCEAHSDGDVVYHSVVDAIFGALALPDIGQVFQDSDPRWRGCDSSKFMEHARGIMDEEGWEIGNMDVTLILERPKLILRALT</sequence>
<dbReference type="PANTHER" id="PTHR43181">
    <property type="entry name" value="2-C-METHYL-D-ERYTHRITOL 2,4-CYCLODIPHOSPHATE SYNTHASE, CHLOROPLASTIC"/>
    <property type="match status" value="1"/>
</dbReference>
<dbReference type="GO" id="GO:0008685">
    <property type="term" value="F:2-C-methyl-D-erythritol 2,4-cyclodiphosphate synthase activity"/>
    <property type="evidence" value="ECO:0007669"/>
    <property type="project" value="UniProtKB-EC"/>
</dbReference>
<dbReference type="CDD" id="cd00554">
    <property type="entry name" value="MECDP_synthase"/>
    <property type="match status" value="1"/>
</dbReference>
<comment type="catalytic activity">
    <reaction evidence="1">
        <text>4-CDP-2-C-methyl-D-erythritol 2-phosphate = 2-C-methyl-D-erythritol 2,4-cyclic diphosphate + CMP</text>
        <dbReference type="Rhea" id="RHEA:23864"/>
        <dbReference type="ChEBI" id="CHEBI:57919"/>
        <dbReference type="ChEBI" id="CHEBI:58483"/>
        <dbReference type="ChEBI" id="CHEBI:60377"/>
        <dbReference type="EC" id="4.6.1.12"/>
    </reaction>
</comment>
<evidence type="ECO:0000256" key="2">
    <source>
        <dbReference type="ARBA" id="ARBA00001968"/>
    </source>
</evidence>
<keyword evidence="6" id="KW-0414">Isoprene biosynthesis</keyword>
<evidence type="ECO:0000256" key="4">
    <source>
        <dbReference type="ARBA" id="ARBA00012579"/>
    </source>
</evidence>
<dbReference type="PROSITE" id="PS01350">
    <property type="entry name" value="ISPF"/>
    <property type="match status" value="1"/>
</dbReference>
<dbReference type="AlphaFoldDB" id="A0A9W7DTK8"/>
<evidence type="ECO:0000313" key="9">
    <source>
        <dbReference type="EMBL" id="GMH54573.1"/>
    </source>
</evidence>
<dbReference type="EMBL" id="BRXZ01000809">
    <property type="protein sequence ID" value="GMH54573.1"/>
    <property type="molecule type" value="Genomic_DNA"/>
</dbReference>
<dbReference type="Gene3D" id="3.30.1330.50">
    <property type="entry name" value="2-C-methyl-D-erythritol 2,4-cyclodiphosphate synthase"/>
    <property type="match status" value="1"/>
</dbReference>
<dbReference type="Proteomes" id="UP001165082">
    <property type="component" value="Unassembled WGS sequence"/>
</dbReference>
<comment type="caution">
    <text evidence="9">The sequence shown here is derived from an EMBL/GenBank/DDBJ whole genome shotgun (WGS) entry which is preliminary data.</text>
</comment>
<dbReference type="PANTHER" id="PTHR43181:SF1">
    <property type="entry name" value="2-C-METHYL-D-ERYTHRITOL 2,4-CYCLODIPHOSPHATE SYNTHASE, CHLOROPLASTIC"/>
    <property type="match status" value="1"/>
</dbReference>
<dbReference type="EC" id="4.6.1.12" evidence="4"/>
<feature type="domain" description="2-C-methyl-D-erythritol 2,4-cyclodiphosphate synthase" evidence="8">
    <location>
        <begin position="36"/>
        <end position="119"/>
    </location>
</feature>
<dbReference type="InterPro" id="IPR020555">
    <property type="entry name" value="MECDP_synthase_CS"/>
</dbReference>
<protein>
    <recommendedName>
        <fullName evidence="4">2-C-methyl-D-erythritol 2,4-cyclodiphosphate synthase</fullName>
        <ecNumber evidence="4">4.6.1.12</ecNumber>
    </recommendedName>
</protein>
<dbReference type="InterPro" id="IPR036571">
    <property type="entry name" value="MECDP_synthase_sf"/>
</dbReference>
<comment type="pathway">
    <text evidence="3">Isoprenoid biosynthesis; isopentenyl diphosphate biosynthesis via DXP pathway; isopentenyl diphosphate from 1-deoxy-D-xylulose 5-phosphate: step 4/6.</text>
</comment>
<gene>
    <name evidence="9" type="ORF">TrRE_jg13195</name>
</gene>
<name>A0A9W7DTK8_9STRA</name>
<dbReference type="GO" id="GO:0016114">
    <property type="term" value="P:terpenoid biosynthetic process"/>
    <property type="evidence" value="ECO:0007669"/>
    <property type="project" value="InterPro"/>
</dbReference>
<organism evidence="9 10">
    <name type="scientific">Triparma retinervis</name>
    <dbReference type="NCBI Taxonomy" id="2557542"/>
    <lineage>
        <taxon>Eukaryota</taxon>
        <taxon>Sar</taxon>
        <taxon>Stramenopiles</taxon>
        <taxon>Ochrophyta</taxon>
        <taxon>Bolidophyceae</taxon>
        <taxon>Parmales</taxon>
        <taxon>Triparmaceae</taxon>
        <taxon>Triparma</taxon>
    </lineage>
</organism>
<accession>A0A9W7DTK8</accession>
<keyword evidence="7" id="KW-0456">Lyase</keyword>